<gene>
    <name evidence="2" type="ORF">GCM10012287_36780</name>
</gene>
<sequence length="146" mass="14898">MTSGEAATGSPDDSTVGGRSGERVPEAAGGSVHIGSMSGGAVATGRYGQATSHSYTAPPPQTDEATRAVLEAVRDLRRQMEVFAASDETRDVGGELDRIEGEITRTGQADRGRLERLRERLESGSTAVGALASAATVVQAVAGVLG</sequence>
<evidence type="ECO:0000256" key="1">
    <source>
        <dbReference type="SAM" id="MobiDB-lite"/>
    </source>
</evidence>
<keyword evidence="3" id="KW-1185">Reference proteome</keyword>
<evidence type="ECO:0000313" key="2">
    <source>
        <dbReference type="EMBL" id="GGO52441.1"/>
    </source>
</evidence>
<accession>A0ABQ2MH40</accession>
<organism evidence="2 3">
    <name type="scientific">Streptomyces daqingensis</name>
    <dbReference type="NCBI Taxonomy" id="1472640"/>
    <lineage>
        <taxon>Bacteria</taxon>
        <taxon>Bacillati</taxon>
        <taxon>Actinomycetota</taxon>
        <taxon>Actinomycetes</taxon>
        <taxon>Kitasatosporales</taxon>
        <taxon>Streptomycetaceae</taxon>
        <taxon>Streptomyces</taxon>
    </lineage>
</organism>
<feature type="region of interest" description="Disordered" evidence="1">
    <location>
        <begin position="1"/>
        <end position="65"/>
    </location>
</feature>
<evidence type="ECO:0000313" key="3">
    <source>
        <dbReference type="Proteomes" id="UP000631535"/>
    </source>
</evidence>
<name>A0ABQ2MH40_9ACTN</name>
<protein>
    <submittedName>
        <fullName evidence="2">Uncharacterized protein</fullName>
    </submittedName>
</protein>
<proteinExistence type="predicted"/>
<dbReference type="Proteomes" id="UP000631535">
    <property type="component" value="Unassembled WGS sequence"/>
</dbReference>
<reference evidence="3" key="1">
    <citation type="journal article" date="2019" name="Int. J. Syst. Evol. Microbiol.">
        <title>The Global Catalogue of Microorganisms (GCM) 10K type strain sequencing project: providing services to taxonomists for standard genome sequencing and annotation.</title>
        <authorList>
            <consortium name="The Broad Institute Genomics Platform"/>
            <consortium name="The Broad Institute Genome Sequencing Center for Infectious Disease"/>
            <person name="Wu L."/>
            <person name="Ma J."/>
        </authorList>
    </citation>
    <scope>NUCLEOTIDE SEQUENCE [LARGE SCALE GENOMIC DNA]</scope>
    <source>
        <strain evidence="3">CGMCC 4.7178</strain>
    </source>
</reference>
<comment type="caution">
    <text evidence="2">The sequence shown here is derived from an EMBL/GenBank/DDBJ whole genome shotgun (WGS) entry which is preliminary data.</text>
</comment>
<dbReference type="EMBL" id="BMMP01000011">
    <property type="protein sequence ID" value="GGO52441.1"/>
    <property type="molecule type" value="Genomic_DNA"/>
</dbReference>
<dbReference type="RefSeq" id="WP_189038231.1">
    <property type="nucleotide sequence ID" value="NZ_BMMP01000011.1"/>
</dbReference>